<gene>
    <name evidence="1" type="ORF">O6H91_08G075800</name>
</gene>
<name>A0ACC2CYX2_DIPCM</name>
<dbReference type="EMBL" id="CM055099">
    <property type="protein sequence ID" value="KAJ7547229.1"/>
    <property type="molecule type" value="Genomic_DNA"/>
</dbReference>
<organism evidence="1 2">
    <name type="scientific">Diphasiastrum complanatum</name>
    <name type="common">Issler's clubmoss</name>
    <name type="synonym">Lycopodium complanatum</name>
    <dbReference type="NCBI Taxonomy" id="34168"/>
    <lineage>
        <taxon>Eukaryota</taxon>
        <taxon>Viridiplantae</taxon>
        <taxon>Streptophyta</taxon>
        <taxon>Embryophyta</taxon>
        <taxon>Tracheophyta</taxon>
        <taxon>Lycopodiopsida</taxon>
        <taxon>Lycopodiales</taxon>
        <taxon>Lycopodiaceae</taxon>
        <taxon>Lycopodioideae</taxon>
        <taxon>Diphasiastrum</taxon>
    </lineage>
</organism>
<evidence type="ECO:0000313" key="1">
    <source>
        <dbReference type="EMBL" id="KAJ7547229.1"/>
    </source>
</evidence>
<sequence length="385" mass="43385">MYKRESMEPSWLPPGFRFHPTDEELINYYLMKKVLNSNFSVYAIVDVDVNQCEPWDFRGKAKLGEKEWYFFTLRDRKYPTGTRTNRATEAGYWKATGKDREIISSQSGCLVGMKKTLVFYRGRAPKGEKTNWIMHEYRLEGAASPLRYTKDEANKAEWVVCRIFQKKIGGTKLYLKDIIQDNLSNISEGVLSLSPLNESANQTAVEGDTDSIIQGDHVSSFSEDIDRLPFPSKGLQSYALGWDNRGQSVKNLDSASKSCGSNTSSCLDKHNRNLQVDNASSSSNALLKLMKPPAQQGLDQPYSATCKIKHHADGSDNFQNGYCRLLDKSAWLQESMPYNDSQSLLDAKLPSVSPMMESFSEEIPPSIYRADVVSSTEDFDCLLAC</sequence>
<comment type="caution">
    <text evidence="1">The sequence shown here is derived from an EMBL/GenBank/DDBJ whole genome shotgun (WGS) entry which is preliminary data.</text>
</comment>
<dbReference type="Proteomes" id="UP001162992">
    <property type="component" value="Chromosome 8"/>
</dbReference>
<keyword evidence="2" id="KW-1185">Reference proteome</keyword>
<reference evidence="2" key="1">
    <citation type="journal article" date="2024" name="Proc. Natl. Acad. Sci. U.S.A.">
        <title>Extraordinary preservation of gene collinearity over three hundred million years revealed in homosporous lycophytes.</title>
        <authorList>
            <person name="Li C."/>
            <person name="Wickell D."/>
            <person name="Kuo L.Y."/>
            <person name="Chen X."/>
            <person name="Nie B."/>
            <person name="Liao X."/>
            <person name="Peng D."/>
            <person name="Ji J."/>
            <person name="Jenkins J."/>
            <person name="Williams M."/>
            <person name="Shu S."/>
            <person name="Plott C."/>
            <person name="Barry K."/>
            <person name="Rajasekar S."/>
            <person name="Grimwood J."/>
            <person name="Han X."/>
            <person name="Sun S."/>
            <person name="Hou Z."/>
            <person name="He W."/>
            <person name="Dai G."/>
            <person name="Sun C."/>
            <person name="Schmutz J."/>
            <person name="Leebens-Mack J.H."/>
            <person name="Li F.W."/>
            <person name="Wang L."/>
        </authorList>
    </citation>
    <scope>NUCLEOTIDE SEQUENCE [LARGE SCALE GENOMIC DNA]</scope>
    <source>
        <strain evidence="2">cv. PW_Plant_1</strain>
    </source>
</reference>
<proteinExistence type="predicted"/>
<protein>
    <submittedName>
        <fullName evidence="1">Uncharacterized protein</fullName>
    </submittedName>
</protein>
<accession>A0ACC2CYX2</accession>
<evidence type="ECO:0000313" key="2">
    <source>
        <dbReference type="Proteomes" id="UP001162992"/>
    </source>
</evidence>